<dbReference type="GO" id="GO:0015833">
    <property type="term" value="P:peptide transport"/>
    <property type="evidence" value="ECO:0007669"/>
    <property type="project" value="TreeGrafter"/>
</dbReference>
<evidence type="ECO:0000313" key="3">
    <source>
        <dbReference type="EMBL" id="CEP26857.1"/>
    </source>
</evidence>
<accession>A0A068VR68</accession>
<dbReference type="EMBL" id="LM676425">
    <property type="protein sequence ID" value="CEP26857.1"/>
    <property type="molecule type" value="Genomic_DNA"/>
</dbReference>
<protein>
    <submittedName>
        <fullName evidence="3">Binding protein of oligopeptide ABC transporter (OPN: undef: Oligopeptides)</fullName>
    </submittedName>
</protein>
<dbReference type="GO" id="GO:0042597">
    <property type="term" value="C:periplasmic space"/>
    <property type="evidence" value="ECO:0007669"/>
    <property type="project" value="UniProtKB-ARBA"/>
</dbReference>
<proteinExistence type="predicted"/>
<dbReference type="Pfam" id="PF00496">
    <property type="entry name" value="SBP_bac_5"/>
    <property type="match status" value="1"/>
</dbReference>
<dbReference type="PATRIC" id="fig|66712.6.peg.1199"/>
<dbReference type="InterPro" id="IPR000914">
    <property type="entry name" value="SBP_5_dom"/>
</dbReference>
<feature type="domain" description="Solute-binding protein family 5" evidence="2">
    <location>
        <begin position="83"/>
        <end position="414"/>
    </location>
</feature>
<dbReference type="RefSeq" id="WP_013160909.1">
    <property type="nucleotide sequence ID" value="NZ_HG975473.1"/>
</dbReference>
<sequence>MGFRVGRRPLIGAVLAGSMATLVGCSTSGSGSGASSQAHNLVIGTSVAPNALDPSTNSAAAIPQALLYNVYETLVKLDNNGAIKPLLATKWEQSDDGLTYTFNLQPQAKFASGAAVDANAVKTSFDRVMTEPKITSAIKQQIAPMAAVNVKDPTTVEVVLSQRSNNWLYYMAQAAGIVYDPTKINDIDKQPAGSGPFEMKEWHQNELVTLKRAGSYWGTPTKFDEVTFKSFTDPNAENAAMSSGDLDIISNVQAPQALSQFNDTSKYTILDGTTNSEVVMGFNHQKDAFQDIRVRQAINYAINRGDLLKTVAAGHGTLIGSMVPPTDPWYEDLSNTYGYDPDKARQLLKDAGHENNLTLALRVPTLPYATASATFVASALKDVGITVNVDQLDFTRWIDEVMTKSNYDLTIVGHAEGRDIIKWAEPGYYWHYNNPDFQKLIAEAETGPSDEQVGLMKQAARILATDAVADFLYLLANLVVTRADLEGVPKNLTSSSFDITSISSKNF</sequence>
<reference evidence="3" key="1">
    <citation type="submission" date="2014-08" db="EMBL/GenBank/DDBJ databases">
        <authorList>
            <person name="Falentin Helene"/>
        </authorList>
    </citation>
    <scope>NUCLEOTIDE SEQUENCE</scope>
</reference>
<dbReference type="AlphaFoldDB" id="A0A068VR68"/>
<dbReference type="GO" id="GO:0043190">
    <property type="term" value="C:ATP-binding cassette (ABC) transporter complex"/>
    <property type="evidence" value="ECO:0007669"/>
    <property type="project" value="InterPro"/>
</dbReference>
<dbReference type="SUPFAM" id="SSF53850">
    <property type="entry name" value="Periplasmic binding protein-like II"/>
    <property type="match status" value="1"/>
</dbReference>
<dbReference type="Gene3D" id="3.10.105.10">
    <property type="entry name" value="Dipeptide-binding Protein, Domain 3"/>
    <property type="match status" value="1"/>
</dbReference>
<dbReference type="KEGG" id="pfre:RM25_1170"/>
<dbReference type="PANTHER" id="PTHR30290">
    <property type="entry name" value="PERIPLASMIC BINDING COMPONENT OF ABC TRANSPORTER"/>
    <property type="match status" value="1"/>
</dbReference>
<keyword evidence="1" id="KW-0732">Signal</keyword>
<dbReference type="GO" id="GO:1904680">
    <property type="term" value="F:peptide transmembrane transporter activity"/>
    <property type="evidence" value="ECO:0007669"/>
    <property type="project" value="TreeGrafter"/>
</dbReference>
<gene>
    <name evidence="3" type="ORF">PFCIRM138_10275</name>
</gene>
<name>A0A068VR68_PROFF</name>
<evidence type="ECO:0000256" key="1">
    <source>
        <dbReference type="ARBA" id="ARBA00022729"/>
    </source>
</evidence>
<organism evidence="3">
    <name type="scientific">Propionibacterium freudenreichii subsp. freudenreichii</name>
    <dbReference type="NCBI Taxonomy" id="66712"/>
    <lineage>
        <taxon>Bacteria</taxon>
        <taxon>Bacillati</taxon>
        <taxon>Actinomycetota</taxon>
        <taxon>Actinomycetes</taxon>
        <taxon>Propionibacteriales</taxon>
        <taxon>Propionibacteriaceae</taxon>
        <taxon>Propionibacterium</taxon>
    </lineage>
</organism>
<dbReference type="PIRSF" id="PIRSF002741">
    <property type="entry name" value="MppA"/>
    <property type="match status" value="1"/>
</dbReference>
<dbReference type="InterPro" id="IPR039424">
    <property type="entry name" value="SBP_5"/>
</dbReference>
<dbReference type="PANTHER" id="PTHR30290:SF38">
    <property type="entry name" value="D,D-DIPEPTIDE-BINDING PERIPLASMIC PROTEIN DDPA-RELATED"/>
    <property type="match status" value="1"/>
</dbReference>
<dbReference type="InterPro" id="IPR030678">
    <property type="entry name" value="Peptide/Ni-bd"/>
</dbReference>
<dbReference type="Gene3D" id="3.40.190.10">
    <property type="entry name" value="Periplasmic binding protein-like II"/>
    <property type="match status" value="1"/>
</dbReference>
<evidence type="ECO:0000259" key="2">
    <source>
        <dbReference type="Pfam" id="PF00496"/>
    </source>
</evidence>
<dbReference type="PROSITE" id="PS51257">
    <property type="entry name" value="PROKAR_LIPOPROTEIN"/>
    <property type="match status" value="1"/>
</dbReference>
<dbReference type="CDD" id="cd08494">
    <property type="entry name" value="PBP2_NikA_DppA_OppA_like_6"/>
    <property type="match status" value="1"/>
</dbReference>
<dbReference type="Gene3D" id="3.90.76.10">
    <property type="entry name" value="Dipeptide-binding Protein, Domain 1"/>
    <property type="match status" value="1"/>
</dbReference>